<dbReference type="GO" id="GO:0016705">
    <property type="term" value="F:oxidoreductase activity, acting on paired donors, with incorporation or reduction of molecular oxygen"/>
    <property type="evidence" value="ECO:0007669"/>
    <property type="project" value="InterPro"/>
</dbReference>
<name>A0A540MUU4_MALBA</name>
<dbReference type="GO" id="GO:0004497">
    <property type="term" value="F:monooxygenase activity"/>
    <property type="evidence" value="ECO:0007669"/>
    <property type="project" value="InterPro"/>
</dbReference>
<dbReference type="InterPro" id="IPR001128">
    <property type="entry name" value="Cyt_P450"/>
</dbReference>
<dbReference type="InterPro" id="IPR036396">
    <property type="entry name" value="Cyt_P450_sf"/>
</dbReference>
<accession>A0A540MUU4</accession>
<evidence type="ECO:0000313" key="1">
    <source>
        <dbReference type="EMBL" id="TQE02548.1"/>
    </source>
</evidence>
<dbReference type="GO" id="GO:0005506">
    <property type="term" value="F:iron ion binding"/>
    <property type="evidence" value="ECO:0007669"/>
    <property type="project" value="InterPro"/>
</dbReference>
<reference evidence="1 2" key="1">
    <citation type="journal article" date="2019" name="G3 (Bethesda)">
        <title>Sequencing of a Wild Apple (Malus baccata) Genome Unravels the Differences Between Cultivated and Wild Apple Species Regarding Disease Resistance and Cold Tolerance.</title>
        <authorList>
            <person name="Chen X."/>
        </authorList>
    </citation>
    <scope>NUCLEOTIDE SEQUENCE [LARGE SCALE GENOMIC DNA]</scope>
    <source>
        <strain evidence="2">cv. Shandingzi</strain>
        <tissue evidence="1">Leaves</tissue>
    </source>
</reference>
<dbReference type="PANTHER" id="PTHR24301:SF2">
    <property type="entry name" value="THROMBOXANE-A SYNTHASE"/>
    <property type="match status" value="1"/>
</dbReference>
<organism evidence="1 2">
    <name type="scientific">Malus baccata</name>
    <name type="common">Siberian crab apple</name>
    <name type="synonym">Pyrus baccata</name>
    <dbReference type="NCBI Taxonomy" id="106549"/>
    <lineage>
        <taxon>Eukaryota</taxon>
        <taxon>Viridiplantae</taxon>
        <taxon>Streptophyta</taxon>
        <taxon>Embryophyta</taxon>
        <taxon>Tracheophyta</taxon>
        <taxon>Spermatophyta</taxon>
        <taxon>Magnoliopsida</taxon>
        <taxon>eudicotyledons</taxon>
        <taxon>Gunneridae</taxon>
        <taxon>Pentapetalae</taxon>
        <taxon>rosids</taxon>
        <taxon>fabids</taxon>
        <taxon>Rosales</taxon>
        <taxon>Rosaceae</taxon>
        <taxon>Amygdaloideae</taxon>
        <taxon>Maleae</taxon>
        <taxon>Malus</taxon>
    </lineage>
</organism>
<dbReference type="GO" id="GO:0020037">
    <property type="term" value="F:heme binding"/>
    <property type="evidence" value="ECO:0007669"/>
    <property type="project" value="InterPro"/>
</dbReference>
<evidence type="ECO:0008006" key="3">
    <source>
        <dbReference type="Google" id="ProtNLM"/>
    </source>
</evidence>
<comment type="caution">
    <text evidence="1">The sequence shown here is derived from an EMBL/GenBank/DDBJ whole genome shotgun (WGS) entry which is preliminary data.</text>
</comment>
<gene>
    <name evidence="1" type="ORF">C1H46_011854</name>
</gene>
<dbReference type="STRING" id="106549.A0A540MUU4"/>
<dbReference type="PANTHER" id="PTHR24301">
    <property type="entry name" value="THROMBOXANE-A SYNTHASE"/>
    <property type="match status" value="1"/>
</dbReference>
<dbReference type="EMBL" id="VIEB01000174">
    <property type="protein sequence ID" value="TQE02548.1"/>
    <property type="molecule type" value="Genomic_DNA"/>
</dbReference>
<keyword evidence="2" id="KW-1185">Reference proteome</keyword>
<proteinExistence type="predicted"/>
<dbReference type="SUPFAM" id="SSF48264">
    <property type="entry name" value="Cytochrome P450"/>
    <property type="match status" value="1"/>
</dbReference>
<dbReference type="Proteomes" id="UP000315295">
    <property type="component" value="Unassembled WGS sequence"/>
</dbReference>
<protein>
    <recommendedName>
        <fullName evidence="3">Cytochrome P450</fullName>
    </recommendedName>
</protein>
<dbReference type="AlphaFoldDB" id="A0A540MUU4"/>
<dbReference type="Gene3D" id="1.10.630.10">
    <property type="entry name" value="Cytochrome P450"/>
    <property type="match status" value="1"/>
</dbReference>
<sequence length="213" mass="23719">MQAPVQSITLLETFDLDALDLDGEWSRFMRLASDVIGQAASSVNFGLSKPQSIIESIDKIDIKDNNDDDQEPFRQLLKRIPGTMDWKVERTNRKLSGRLDEIVVKRMKDSERGSKDFLSPIMNARELEMVAKNVFAQDCISTAAYEHLLAGSATTSFTLSSIVYLVAGHPDAEKKLLAEIDGFGPPDQMPTALSLQHKSPYIDQAYVLNSKLV</sequence>
<dbReference type="Pfam" id="PF00067">
    <property type="entry name" value="p450"/>
    <property type="match status" value="1"/>
</dbReference>
<evidence type="ECO:0000313" key="2">
    <source>
        <dbReference type="Proteomes" id="UP000315295"/>
    </source>
</evidence>